<comment type="caution">
    <text evidence="1">The sequence shown here is derived from an EMBL/GenBank/DDBJ whole genome shotgun (WGS) entry which is preliminary data.</text>
</comment>
<reference evidence="1 2" key="2">
    <citation type="journal article" date="2017" name="Genome Biol.">
        <title>New reference genome sequences of hot pepper reveal the massive evolution of plant disease-resistance genes by retroduplication.</title>
        <authorList>
            <person name="Kim S."/>
            <person name="Park J."/>
            <person name="Yeom S.I."/>
            <person name="Kim Y.M."/>
            <person name="Seo E."/>
            <person name="Kim K.T."/>
            <person name="Kim M.S."/>
            <person name="Lee J.M."/>
            <person name="Cheong K."/>
            <person name="Shin H.S."/>
            <person name="Kim S.B."/>
            <person name="Han K."/>
            <person name="Lee J."/>
            <person name="Park M."/>
            <person name="Lee H.A."/>
            <person name="Lee H.Y."/>
            <person name="Lee Y."/>
            <person name="Oh S."/>
            <person name="Lee J.H."/>
            <person name="Choi E."/>
            <person name="Choi E."/>
            <person name="Lee S.E."/>
            <person name="Jeon J."/>
            <person name="Kim H."/>
            <person name="Choi G."/>
            <person name="Song H."/>
            <person name="Lee J."/>
            <person name="Lee S.C."/>
            <person name="Kwon J.K."/>
            <person name="Lee H.Y."/>
            <person name="Koo N."/>
            <person name="Hong Y."/>
            <person name="Kim R.W."/>
            <person name="Kang W.H."/>
            <person name="Huh J.H."/>
            <person name="Kang B.C."/>
            <person name="Yang T.J."/>
            <person name="Lee Y.H."/>
            <person name="Bennetzen J.L."/>
            <person name="Choi D."/>
        </authorList>
    </citation>
    <scope>NUCLEOTIDE SEQUENCE [LARGE SCALE GENOMIC DNA]</scope>
    <source>
        <strain evidence="2">cv. CM334</strain>
    </source>
</reference>
<evidence type="ECO:0000313" key="2">
    <source>
        <dbReference type="Proteomes" id="UP000222542"/>
    </source>
</evidence>
<evidence type="ECO:0000313" key="1">
    <source>
        <dbReference type="EMBL" id="PHT69666.1"/>
    </source>
</evidence>
<proteinExistence type="predicted"/>
<dbReference type="CDD" id="cd09272">
    <property type="entry name" value="RNase_HI_RT_Ty1"/>
    <property type="match status" value="1"/>
</dbReference>
<gene>
    <name evidence="1" type="ORF">T459_24770</name>
</gene>
<reference evidence="1 2" key="1">
    <citation type="journal article" date="2014" name="Nat. Genet.">
        <title>Genome sequence of the hot pepper provides insights into the evolution of pungency in Capsicum species.</title>
        <authorList>
            <person name="Kim S."/>
            <person name="Park M."/>
            <person name="Yeom S.I."/>
            <person name="Kim Y.M."/>
            <person name="Lee J.M."/>
            <person name="Lee H.A."/>
            <person name="Seo E."/>
            <person name="Choi J."/>
            <person name="Cheong K."/>
            <person name="Kim K.T."/>
            <person name="Jung K."/>
            <person name="Lee G.W."/>
            <person name="Oh S.K."/>
            <person name="Bae C."/>
            <person name="Kim S.B."/>
            <person name="Lee H.Y."/>
            <person name="Kim S.Y."/>
            <person name="Kim M.S."/>
            <person name="Kang B.C."/>
            <person name="Jo Y.D."/>
            <person name="Yang H.B."/>
            <person name="Jeong H.J."/>
            <person name="Kang W.H."/>
            <person name="Kwon J.K."/>
            <person name="Shin C."/>
            <person name="Lim J.Y."/>
            <person name="Park J.H."/>
            <person name="Huh J.H."/>
            <person name="Kim J.S."/>
            <person name="Kim B.D."/>
            <person name="Cohen O."/>
            <person name="Paran I."/>
            <person name="Suh M.C."/>
            <person name="Lee S.B."/>
            <person name="Kim Y.K."/>
            <person name="Shin Y."/>
            <person name="Noh S.J."/>
            <person name="Park J."/>
            <person name="Seo Y.S."/>
            <person name="Kwon S.Y."/>
            <person name="Kim H.A."/>
            <person name="Park J.M."/>
            <person name="Kim H.J."/>
            <person name="Choi S.B."/>
            <person name="Bosland P.W."/>
            <person name="Reeves G."/>
            <person name="Jo S.H."/>
            <person name="Lee B.W."/>
            <person name="Cho H.T."/>
            <person name="Choi H.S."/>
            <person name="Lee M.S."/>
            <person name="Yu Y."/>
            <person name="Do Choi Y."/>
            <person name="Park B.S."/>
            <person name="van Deynze A."/>
            <person name="Ashrafi H."/>
            <person name="Hill T."/>
            <person name="Kim W.T."/>
            <person name="Pai H.S."/>
            <person name="Ahn H.K."/>
            <person name="Yeam I."/>
            <person name="Giovannoni J.J."/>
            <person name="Rose J.K."/>
            <person name="Sorensen I."/>
            <person name="Lee S.J."/>
            <person name="Kim R.W."/>
            <person name="Choi I.Y."/>
            <person name="Choi B.S."/>
            <person name="Lim J.S."/>
            <person name="Lee Y.H."/>
            <person name="Choi D."/>
        </authorList>
    </citation>
    <scope>NUCLEOTIDE SEQUENCE [LARGE SCALE GENOMIC DNA]</scope>
    <source>
        <strain evidence="2">cv. CM334</strain>
    </source>
</reference>
<sequence>MQRNQYAIPLEGSTILYGDNTCAIRIATNPVHHENTKHIDIDCHYIRELVEDRSINLRYISSKDQLADLFTKAMSRSRHNYLLSKLILCDDVTLFRRYLI</sequence>
<dbReference type="AlphaFoldDB" id="A0A2G2YIV2"/>
<name>A0A2G2YIV2_CAPAN</name>
<dbReference type="Proteomes" id="UP000222542">
    <property type="component" value="Unassembled WGS sequence"/>
</dbReference>
<accession>A0A2G2YIV2</accession>
<organism evidence="1 2">
    <name type="scientific">Capsicum annuum</name>
    <name type="common">Capsicum pepper</name>
    <dbReference type="NCBI Taxonomy" id="4072"/>
    <lineage>
        <taxon>Eukaryota</taxon>
        <taxon>Viridiplantae</taxon>
        <taxon>Streptophyta</taxon>
        <taxon>Embryophyta</taxon>
        <taxon>Tracheophyta</taxon>
        <taxon>Spermatophyta</taxon>
        <taxon>Magnoliopsida</taxon>
        <taxon>eudicotyledons</taxon>
        <taxon>Gunneridae</taxon>
        <taxon>Pentapetalae</taxon>
        <taxon>asterids</taxon>
        <taxon>lamiids</taxon>
        <taxon>Solanales</taxon>
        <taxon>Solanaceae</taxon>
        <taxon>Solanoideae</taxon>
        <taxon>Capsiceae</taxon>
        <taxon>Capsicum</taxon>
    </lineage>
</organism>
<dbReference type="OMA" id="NTCAIRI"/>
<evidence type="ECO:0008006" key="3">
    <source>
        <dbReference type="Google" id="ProtNLM"/>
    </source>
</evidence>
<dbReference type="EMBL" id="AYRZ02000010">
    <property type="protein sequence ID" value="PHT69666.1"/>
    <property type="molecule type" value="Genomic_DNA"/>
</dbReference>
<dbReference type="Gramene" id="PHT69666">
    <property type="protein sequence ID" value="PHT69666"/>
    <property type="gene ID" value="T459_24770"/>
</dbReference>
<keyword evidence="2" id="KW-1185">Reference proteome</keyword>
<protein>
    <recommendedName>
        <fullName evidence="3">Copia protein</fullName>
    </recommendedName>
</protein>
<dbReference type="STRING" id="4072.A0A2G2YIV2"/>